<evidence type="ECO:0000313" key="1">
    <source>
        <dbReference type="EMBL" id="KAJ8630734.1"/>
    </source>
</evidence>
<dbReference type="Proteomes" id="UP001234297">
    <property type="component" value="Chromosome 7"/>
</dbReference>
<evidence type="ECO:0000313" key="2">
    <source>
        <dbReference type="Proteomes" id="UP001234297"/>
    </source>
</evidence>
<proteinExistence type="predicted"/>
<protein>
    <submittedName>
        <fullName evidence="1">Uncharacterized protein</fullName>
    </submittedName>
</protein>
<comment type="caution">
    <text evidence="1">The sequence shown here is derived from an EMBL/GenBank/DDBJ whole genome shotgun (WGS) entry which is preliminary data.</text>
</comment>
<keyword evidence="2" id="KW-1185">Reference proteome</keyword>
<accession>A0ACC2LCH9</accession>
<sequence length="733" mass="81036">MNDIRPAASLHFCLVPLIVFPMLPIRNCSSCSYDLPLQQTTMPIPAAMQFLSPNALAAVVERAVSTRSPLLGRSVHAHILKTLEPIPSFLCIHLLNMYSKLDRLSSAFSLLSLDPNPSVVSFTSLISGAVQNGHFLSALRVFSLMRRSSVPPNDFTLPCLFKASAALRLPLAGLQLHSLALKSGLLYDVFVACSAFDMYSKTGLRQHSRYLFDEMPHRNVPTWNALISNSVLDGRPREAVCAFISFRRDMGNKQDSITFCAFLNACADMGDLRLGCQLHGFVVRVGFDADVSVSNGLVDFYGKCHRVGSAARVFEETSTPNVVSWCSLIVVFVQNDEDERALLTFLRARKAVVEPTDFMVSSILSACAGLAGLELGKSVHAIAVKSCVDVNIYVGSALVDMYAKCGSIEHSEQVFDEIPERNLTTWNALIGGYAHHGYAEMALAAFEEMIHGGSGGPVSPNYITMVCVLSACSRAGSVEEGVEIFESMKRQYGIEPGAEHYGCVVDLLGRAGMVERAYEFIKEMPIRPTVSVWGALLGACRVHGKPELGQIAAEKLFELDPHDSGNHVILSNMFAAAGRWEEATEVRKEMKEVGIKKGPGYSWINIKNEVHVFQAKDTSHNRNTEIQAMLAKLRRQMKAAGYVPDTNYALFDLEEEEKETEVFYHSEKLALAFGLICIPEGVPIRITKNLRVCGDCHSAFKFISGIVCREIIVRDNNRFHHFRDNHCSCRDYW</sequence>
<reference evidence="1 2" key="1">
    <citation type="journal article" date="2022" name="Hortic Res">
        <title>A haplotype resolved chromosomal level avocado genome allows analysis of novel avocado genes.</title>
        <authorList>
            <person name="Nath O."/>
            <person name="Fletcher S.J."/>
            <person name="Hayward A."/>
            <person name="Shaw L.M."/>
            <person name="Masouleh A.K."/>
            <person name="Furtado A."/>
            <person name="Henry R.J."/>
            <person name="Mitter N."/>
        </authorList>
    </citation>
    <scope>NUCLEOTIDE SEQUENCE [LARGE SCALE GENOMIC DNA]</scope>
    <source>
        <strain evidence="2">cv. Hass</strain>
    </source>
</reference>
<gene>
    <name evidence="1" type="ORF">MRB53_024057</name>
</gene>
<organism evidence="1 2">
    <name type="scientific">Persea americana</name>
    <name type="common">Avocado</name>
    <dbReference type="NCBI Taxonomy" id="3435"/>
    <lineage>
        <taxon>Eukaryota</taxon>
        <taxon>Viridiplantae</taxon>
        <taxon>Streptophyta</taxon>
        <taxon>Embryophyta</taxon>
        <taxon>Tracheophyta</taxon>
        <taxon>Spermatophyta</taxon>
        <taxon>Magnoliopsida</taxon>
        <taxon>Magnoliidae</taxon>
        <taxon>Laurales</taxon>
        <taxon>Lauraceae</taxon>
        <taxon>Persea</taxon>
    </lineage>
</organism>
<dbReference type="EMBL" id="CM056815">
    <property type="protein sequence ID" value="KAJ8630734.1"/>
    <property type="molecule type" value="Genomic_DNA"/>
</dbReference>
<name>A0ACC2LCH9_PERAE</name>